<evidence type="ECO:0000256" key="9">
    <source>
        <dbReference type="ARBA" id="ARBA00023180"/>
    </source>
</evidence>
<gene>
    <name evidence="13" type="ORF">J0S82_002181</name>
</gene>
<evidence type="ECO:0000256" key="7">
    <source>
        <dbReference type="ARBA" id="ARBA00023136"/>
    </source>
</evidence>
<keyword evidence="9" id="KW-0325">Glycoprotein</keyword>
<dbReference type="AlphaFoldDB" id="A0A8J6DNU5"/>
<evidence type="ECO:0000256" key="8">
    <source>
        <dbReference type="ARBA" id="ARBA00023157"/>
    </source>
</evidence>
<dbReference type="GO" id="GO:0016020">
    <property type="term" value="C:membrane"/>
    <property type="evidence" value="ECO:0007669"/>
    <property type="project" value="UniProtKB-SubCell"/>
</dbReference>
<evidence type="ECO:0000256" key="6">
    <source>
        <dbReference type="ARBA" id="ARBA00023130"/>
    </source>
</evidence>
<dbReference type="PANTHER" id="PTHR11292:SF7">
    <property type="entry name" value="T-CELL SURFACE GLYCOPROTEIN CD8 BETA CHAIN-RELATED"/>
    <property type="match status" value="1"/>
</dbReference>
<evidence type="ECO:0000256" key="10">
    <source>
        <dbReference type="ARBA" id="ARBA00023319"/>
    </source>
</evidence>
<feature type="non-terminal residue" evidence="13">
    <location>
        <position position="1"/>
    </location>
</feature>
<evidence type="ECO:0000256" key="3">
    <source>
        <dbReference type="ARBA" id="ARBA00022729"/>
    </source>
</evidence>
<keyword evidence="4" id="KW-0391">Immunity</keyword>
<dbReference type="InterPro" id="IPR007110">
    <property type="entry name" value="Ig-like_dom"/>
</dbReference>
<evidence type="ECO:0000256" key="1">
    <source>
        <dbReference type="ARBA" id="ARBA00004479"/>
    </source>
</evidence>
<sequence>MLQQVPEFLLTQTNLTATLTCEIKDSSSNTRINWVRQPQALRANSYYEFLASWEPKRKPVYGKKVEKKLIVFGEATRSTLNFTSLNPTDSGIYFCMVIGNPQMTFGKGTQLSVVDILPTTAQPTTKTKIKKKLCKSLNPRTQKEVPCGPITLGLLVTGILVLLVSLGMAIHQHCQRRRARLRFIK</sequence>
<dbReference type="PROSITE" id="PS50835">
    <property type="entry name" value="IG_LIKE"/>
    <property type="match status" value="1"/>
</dbReference>
<keyword evidence="14" id="KW-1185">Reference proteome</keyword>
<dbReference type="PANTHER" id="PTHR11292">
    <property type="entry name" value="T-CELL SURFACE GLYCOPROTEIN CD8 BETA CHAIN"/>
    <property type="match status" value="1"/>
</dbReference>
<dbReference type="GO" id="GO:0050776">
    <property type="term" value="P:regulation of immune response"/>
    <property type="evidence" value="ECO:0007669"/>
    <property type="project" value="InterPro"/>
</dbReference>
<protein>
    <submittedName>
        <fullName evidence="13">T-cell surface glycoprotein CD8 beta chain</fullName>
    </submittedName>
</protein>
<evidence type="ECO:0000313" key="13">
    <source>
        <dbReference type="EMBL" id="KAG8512963.1"/>
    </source>
</evidence>
<keyword evidence="7 11" id="KW-0472">Membrane</keyword>
<keyword evidence="6" id="KW-1064">Adaptive immunity</keyword>
<dbReference type="GO" id="GO:0042288">
    <property type="term" value="F:MHC class I protein binding"/>
    <property type="evidence" value="ECO:0007669"/>
    <property type="project" value="InterPro"/>
</dbReference>
<name>A0A8J6DNU5_GALPY</name>
<dbReference type="GO" id="GO:0002250">
    <property type="term" value="P:adaptive immune response"/>
    <property type="evidence" value="ECO:0007669"/>
    <property type="project" value="UniProtKB-KW"/>
</dbReference>
<evidence type="ECO:0000313" key="14">
    <source>
        <dbReference type="Proteomes" id="UP000700334"/>
    </source>
</evidence>
<reference evidence="13" key="1">
    <citation type="journal article" date="2021" name="Evol. Appl.">
        <title>The genome of the Pyrenean desman and the effects of bottlenecks and inbreeding on the genomic landscape of an endangered species.</title>
        <authorList>
            <person name="Escoda L."/>
            <person name="Castresana J."/>
        </authorList>
    </citation>
    <scope>NUCLEOTIDE SEQUENCE</scope>
    <source>
        <strain evidence="13">IBE-C5619</strain>
    </source>
</reference>
<proteinExistence type="predicted"/>
<dbReference type="InterPro" id="IPR003599">
    <property type="entry name" value="Ig_sub"/>
</dbReference>
<dbReference type="GO" id="GO:0015026">
    <property type="term" value="F:coreceptor activity"/>
    <property type="evidence" value="ECO:0007669"/>
    <property type="project" value="InterPro"/>
</dbReference>
<dbReference type="InterPro" id="IPR013106">
    <property type="entry name" value="Ig_V-set"/>
</dbReference>
<feature type="domain" description="Ig-like" evidence="12">
    <location>
        <begin position="6"/>
        <end position="97"/>
    </location>
</feature>
<keyword evidence="8" id="KW-1015">Disulfide bond</keyword>
<dbReference type="Pfam" id="PF07686">
    <property type="entry name" value="V-set"/>
    <property type="match status" value="1"/>
</dbReference>
<evidence type="ECO:0000259" key="12">
    <source>
        <dbReference type="PROSITE" id="PS50835"/>
    </source>
</evidence>
<evidence type="ECO:0000256" key="4">
    <source>
        <dbReference type="ARBA" id="ARBA00022859"/>
    </source>
</evidence>
<dbReference type="InterPro" id="IPR042414">
    <property type="entry name" value="CD8B"/>
</dbReference>
<dbReference type="InterPro" id="IPR013783">
    <property type="entry name" value="Ig-like_fold"/>
</dbReference>
<dbReference type="Gene3D" id="2.60.40.10">
    <property type="entry name" value="Immunoglobulins"/>
    <property type="match status" value="1"/>
</dbReference>
<keyword evidence="2 11" id="KW-0812">Transmembrane</keyword>
<dbReference type="Proteomes" id="UP000700334">
    <property type="component" value="Unassembled WGS sequence"/>
</dbReference>
<evidence type="ECO:0000256" key="5">
    <source>
        <dbReference type="ARBA" id="ARBA00022989"/>
    </source>
</evidence>
<comment type="caution">
    <text evidence="13">The sequence shown here is derived from an EMBL/GenBank/DDBJ whole genome shotgun (WGS) entry which is preliminary data.</text>
</comment>
<dbReference type="OrthoDB" id="9394844at2759"/>
<accession>A0A8J6DNU5</accession>
<dbReference type="SUPFAM" id="SSF48726">
    <property type="entry name" value="Immunoglobulin"/>
    <property type="match status" value="1"/>
</dbReference>
<organism evidence="13 14">
    <name type="scientific">Galemys pyrenaicus</name>
    <name type="common">Iberian desman</name>
    <name type="synonym">Pyrenean desman</name>
    <dbReference type="NCBI Taxonomy" id="202257"/>
    <lineage>
        <taxon>Eukaryota</taxon>
        <taxon>Metazoa</taxon>
        <taxon>Chordata</taxon>
        <taxon>Craniata</taxon>
        <taxon>Vertebrata</taxon>
        <taxon>Euteleostomi</taxon>
        <taxon>Mammalia</taxon>
        <taxon>Eutheria</taxon>
        <taxon>Laurasiatheria</taxon>
        <taxon>Eulipotyphla</taxon>
        <taxon>Talpidae</taxon>
        <taxon>Galemys</taxon>
    </lineage>
</organism>
<feature type="transmembrane region" description="Helical" evidence="11">
    <location>
        <begin position="150"/>
        <end position="170"/>
    </location>
</feature>
<dbReference type="SMART" id="SM00409">
    <property type="entry name" value="IG"/>
    <property type="match status" value="1"/>
</dbReference>
<dbReference type="EMBL" id="JAGFMF010011781">
    <property type="protein sequence ID" value="KAG8512963.1"/>
    <property type="molecule type" value="Genomic_DNA"/>
</dbReference>
<keyword evidence="10" id="KW-0393">Immunoglobulin domain</keyword>
<keyword evidence="3" id="KW-0732">Signal</keyword>
<comment type="subcellular location">
    <subcellularLocation>
        <location evidence="1">Membrane</location>
        <topology evidence="1">Single-pass type I membrane protein</topology>
    </subcellularLocation>
</comment>
<dbReference type="InterPro" id="IPR036179">
    <property type="entry name" value="Ig-like_dom_sf"/>
</dbReference>
<dbReference type="GO" id="GO:0009986">
    <property type="term" value="C:cell surface"/>
    <property type="evidence" value="ECO:0007669"/>
    <property type="project" value="TreeGrafter"/>
</dbReference>
<evidence type="ECO:0000256" key="2">
    <source>
        <dbReference type="ARBA" id="ARBA00022692"/>
    </source>
</evidence>
<evidence type="ECO:0000256" key="11">
    <source>
        <dbReference type="SAM" id="Phobius"/>
    </source>
</evidence>
<dbReference type="SMART" id="SM00406">
    <property type="entry name" value="IGv"/>
    <property type="match status" value="1"/>
</dbReference>
<keyword evidence="5 11" id="KW-1133">Transmembrane helix</keyword>